<protein>
    <submittedName>
        <fullName evidence="1">Uncharacterized protein</fullName>
    </submittedName>
</protein>
<comment type="caution">
    <text evidence="1">The sequence shown here is derived from an EMBL/GenBank/DDBJ whole genome shotgun (WGS) entry which is preliminary data.</text>
</comment>
<proteinExistence type="predicted"/>
<evidence type="ECO:0000313" key="2">
    <source>
        <dbReference type="Proteomes" id="UP001604277"/>
    </source>
</evidence>
<gene>
    <name evidence="1" type="ORF">Fot_30602</name>
</gene>
<reference evidence="2" key="1">
    <citation type="submission" date="2024-07" db="EMBL/GenBank/DDBJ databases">
        <title>Two chromosome-level genome assemblies of Korean endemic species Abeliophyllum distichum and Forsythia ovata (Oleaceae).</title>
        <authorList>
            <person name="Jang H."/>
        </authorList>
    </citation>
    <scope>NUCLEOTIDE SEQUENCE [LARGE SCALE GENOMIC DNA]</scope>
</reference>
<dbReference type="Proteomes" id="UP001604277">
    <property type="component" value="Unassembled WGS sequence"/>
</dbReference>
<evidence type="ECO:0000313" key="1">
    <source>
        <dbReference type="EMBL" id="KAL2506955.1"/>
    </source>
</evidence>
<keyword evidence="2" id="KW-1185">Reference proteome</keyword>
<dbReference type="EMBL" id="JBFOLJ010000009">
    <property type="protein sequence ID" value="KAL2506955.1"/>
    <property type="molecule type" value="Genomic_DNA"/>
</dbReference>
<sequence length="155" mass="17501">MGRSADLRLHPISINRDINTGARYGGGWGCVDLEAELETFYLSMSTRKYNSSEAFARSSEEPPSRGCPRRPVVTGGTFENSFLNNLRQIKHVNSRIARPFATHRHAMDHGLPNKDLIKCQQQATKSALPHYEFSRLEMSEGQKVISESRQVPQIQ</sequence>
<dbReference type="AlphaFoldDB" id="A0ABD1T2K9"/>
<organism evidence="1 2">
    <name type="scientific">Forsythia ovata</name>
    <dbReference type="NCBI Taxonomy" id="205694"/>
    <lineage>
        <taxon>Eukaryota</taxon>
        <taxon>Viridiplantae</taxon>
        <taxon>Streptophyta</taxon>
        <taxon>Embryophyta</taxon>
        <taxon>Tracheophyta</taxon>
        <taxon>Spermatophyta</taxon>
        <taxon>Magnoliopsida</taxon>
        <taxon>eudicotyledons</taxon>
        <taxon>Gunneridae</taxon>
        <taxon>Pentapetalae</taxon>
        <taxon>asterids</taxon>
        <taxon>lamiids</taxon>
        <taxon>Lamiales</taxon>
        <taxon>Oleaceae</taxon>
        <taxon>Forsythieae</taxon>
        <taxon>Forsythia</taxon>
    </lineage>
</organism>
<accession>A0ABD1T2K9</accession>
<name>A0ABD1T2K9_9LAMI</name>